<proteinExistence type="predicted"/>
<dbReference type="KEGG" id="jde:Jden_1585"/>
<dbReference type="PANTHER" id="PTHR23429:SF0">
    <property type="entry name" value="GLUCOSE-6-PHOSPHATE 1-DEHYDROGENASE"/>
    <property type="match status" value="1"/>
</dbReference>
<evidence type="ECO:0000259" key="7">
    <source>
        <dbReference type="Pfam" id="PF02781"/>
    </source>
</evidence>
<evidence type="ECO:0000256" key="2">
    <source>
        <dbReference type="ARBA" id="ARBA00022526"/>
    </source>
</evidence>
<dbReference type="AlphaFoldDB" id="C7R5G0"/>
<evidence type="ECO:0000313" key="8">
    <source>
        <dbReference type="EMBL" id="ACV09233.1"/>
    </source>
</evidence>
<dbReference type="InterPro" id="IPR036291">
    <property type="entry name" value="NAD(P)-bd_dom_sf"/>
</dbReference>
<sequence>MKPITNFVILGAASDVTSRLVLPGIASLLNAEPHRTITVIGTSRHDNLDMADMMRQAATHVGAQGPAVDKAINTATHSRVDATNANDILTVLSTHDGPSALYFALPPAVTLKALTALADTGVPDGTILALEKPIGDDVQSAHRINELVHQIVPTTSVFRIDHFLGLPALRNLLGFRFANRFLEPLLSRDHVDRIDITFDEELGLEGRAEFYDSTGALADMIQSHLLQLLGVVMMEPPASFDEVEIPALIAHVLRSTHVWADDARPMPPVRGRYSAGRVGGRELPAYRDEKGVDPARNTETFAQVTVEVDTWRWNGVPVTLRSGKAIGSARQDICITFKRPPHRYHQFPRDGLVPPATLRFGVMDEHITMDVNVGGPFDSRGMSRVSLSSGMPEPGVTAYGSVVRGILDRDPTFAVRADSSQEAWRIIADVHAEWEHRHVPLVDYPAGSEGPQ</sequence>
<dbReference type="PRINTS" id="PR00079">
    <property type="entry name" value="G6PDHDRGNASE"/>
</dbReference>
<dbReference type="GO" id="GO:0006006">
    <property type="term" value="P:glucose metabolic process"/>
    <property type="evidence" value="ECO:0007669"/>
    <property type="project" value="UniProtKB-KW"/>
</dbReference>
<keyword evidence="5" id="KW-0119">Carbohydrate metabolism</keyword>
<dbReference type="NCBIfam" id="NF009492">
    <property type="entry name" value="PRK12853.1-3"/>
    <property type="match status" value="1"/>
</dbReference>
<dbReference type="Pfam" id="PF00479">
    <property type="entry name" value="G6PD_N"/>
    <property type="match status" value="1"/>
</dbReference>
<dbReference type="SUPFAM" id="SSF51735">
    <property type="entry name" value="NAD(P)-binding Rossmann-fold domains"/>
    <property type="match status" value="1"/>
</dbReference>
<dbReference type="GO" id="GO:0005829">
    <property type="term" value="C:cytosol"/>
    <property type="evidence" value="ECO:0007669"/>
    <property type="project" value="TreeGrafter"/>
</dbReference>
<keyword evidence="9" id="KW-1185">Reference proteome</keyword>
<evidence type="ECO:0000259" key="6">
    <source>
        <dbReference type="Pfam" id="PF00479"/>
    </source>
</evidence>
<organism evidence="8 9">
    <name type="scientific">Jonesia denitrificans (strain ATCC 14870 / DSM 20603 / BCRC 15368 / CIP 55.134 / JCM 11481 / NBRC 15587 / NCTC 10816 / Prevot 55134)</name>
    <name type="common">Listeria denitrificans</name>
    <dbReference type="NCBI Taxonomy" id="471856"/>
    <lineage>
        <taxon>Bacteria</taxon>
        <taxon>Bacillati</taxon>
        <taxon>Actinomycetota</taxon>
        <taxon>Actinomycetes</taxon>
        <taxon>Micrococcales</taxon>
        <taxon>Jonesiaceae</taxon>
        <taxon>Jonesia</taxon>
    </lineage>
</organism>
<comment type="pathway">
    <text evidence="1">Carbohydrate degradation; pentose phosphate pathway; D-ribulose 5-phosphate from D-glucose 6-phosphate (oxidative stage): step 1/3.</text>
</comment>
<dbReference type="Pfam" id="PF02781">
    <property type="entry name" value="G6PD_C"/>
    <property type="match status" value="1"/>
</dbReference>
<keyword evidence="4" id="KW-0560">Oxidoreductase</keyword>
<dbReference type="Gene3D" id="3.30.360.10">
    <property type="entry name" value="Dihydrodipicolinate Reductase, domain 2"/>
    <property type="match status" value="1"/>
</dbReference>
<dbReference type="STRING" id="471856.Jden_1585"/>
<evidence type="ECO:0000256" key="3">
    <source>
        <dbReference type="ARBA" id="ARBA00022857"/>
    </source>
</evidence>
<name>C7R5G0_JONDD</name>
<dbReference type="InterPro" id="IPR022674">
    <property type="entry name" value="G6P_DH_NAD-bd"/>
</dbReference>
<evidence type="ECO:0000313" key="9">
    <source>
        <dbReference type="Proteomes" id="UP000000628"/>
    </source>
</evidence>
<dbReference type="eggNOG" id="COG0364">
    <property type="taxonomic scope" value="Bacteria"/>
</dbReference>
<dbReference type="InterPro" id="IPR001282">
    <property type="entry name" value="G6P_DH"/>
</dbReference>
<keyword evidence="2" id="KW-0313">Glucose metabolism</keyword>
<dbReference type="SUPFAM" id="SSF55347">
    <property type="entry name" value="Glyceraldehyde-3-phosphate dehydrogenase-like, C-terminal domain"/>
    <property type="match status" value="1"/>
</dbReference>
<accession>C7R5G0</accession>
<keyword evidence="3" id="KW-0521">NADP</keyword>
<dbReference type="EMBL" id="CP001706">
    <property type="protein sequence ID" value="ACV09233.1"/>
    <property type="molecule type" value="Genomic_DNA"/>
</dbReference>
<feature type="domain" description="Glucose-6-phosphate dehydrogenase NAD-binding" evidence="6">
    <location>
        <begin position="8"/>
        <end position="171"/>
    </location>
</feature>
<reference evidence="8 9" key="1">
    <citation type="journal article" date="2009" name="Stand. Genomic Sci.">
        <title>Complete genome sequence of Jonesia denitrificans type strain (Prevot 55134).</title>
        <authorList>
            <person name="Pukall R."/>
            <person name="Gehrich-Schroter G."/>
            <person name="Lapidus A."/>
            <person name="Nolan M."/>
            <person name="Glavina Del Rio T."/>
            <person name="Lucas S."/>
            <person name="Chen F."/>
            <person name="Tice H."/>
            <person name="Pitluck S."/>
            <person name="Cheng J.F."/>
            <person name="Copeland A."/>
            <person name="Saunders E."/>
            <person name="Brettin T."/>
            <person name="Detter J.C."/>
            <person name="Bruce D."/>
            <person name="Goodwin L."/>
            <person name="Pati A."/>
            <person name="Ivanova N."/>
            <person name="Mavromatis K."/>
            <person name="Ovchinnikova G."/>
            <person name="Chen A."/>
            <person name="Palaniappan K."/>
            <person name="Land M."/>
            <person name="Hauser L."/>
            <person name="Chang Y.J."/>
            <person name="Jeffries C.D."/>
            <person name="Chain P."/>
            <person name="Goker M."/>
            <person name="Bristow J."/>
            <person name="Eisen J.A."/>
            <person name="Markowitz V."/>
            <person name="Hugenholtz P."/>
            <person name="Kyrpides N.C."/>
            <person name="Klenk H.P."/>
            <person name="Han C."/>
        </authorList>
    </citation>
    <scope>NUCLEOTIDE SEQUENCE [LARGE SCALE GENOMIC DNA]</scope>
    <source>
        <strain evidence="9">ATCC 14870 / DSM 20603 / BCRC 15368 / CIP 55.134 / JCM 11481 / NBRC 15587 / NCTC 10816 / Prevot 55134</strain>
    </source>
</reference>
<dbReference type="PANTHER" id="PTHR23429">
    <property type="entry name" value="GLUCOSE-6-PHOSPHATE 1-DEHYDROGENASE G6PD"/>
    <property type="match status" value="1"/>
</dbReference>
<evidence type="ECO:0000256" key="5">
    <source>
        <dbReference type="ARBA" id="ARBA00023277"/>
    </source>
</evidence>
<dbReference type="OrthoDB" id="9802739at2"/>
<dbReference type="GO" id="GO:0004345">
    <property type="term" value="F:glucose-6-phosphate dehydrogenase activity"/>
    <property type="evidence" value="ECO:0007669"/>
    <property type="project" value="InterPro"/>
</dbReference>
<dbReference type="InterPro" id="IPR022675">
    <property type="entry name" value="G6P_DH_C"/>
</dbReference>
<feature type="domain" description="Glucose-6-phosphate dehydrogenase C-terminal" evidence="7">
    <location>
        <begin position="175"/>
        <end position="452"/>
    </location>
</feature>
<dbReference type="GO" id="GO:0050661">
    <property type="term" value="F:NADP binding"/>
    <property type="evidence" value="ECO:0007669"/>
    <property type="project" value="InterPro"/>
</dbReference>
<dbReference type="Proteomes" id="UP000000628">
    <property type="component" value="Chromosome"/>
</dbReference>
<evidence type="ECO:0000256" key="1">
    <source>
        <dbReference type="ARBA" id="ARBA00004937"/>
    </source>
</evidence>
<protein>
    <submittedName>
        <fullName evidence="8">Glucose-6-phosphate dehydrogenase</fullName>
    </submittedName>
</protein>
<evidence type="ECO:0000256" key="4">
    <source>
        <dbReference type="ARBA" id="ARBA00023002"/>
    </source>
</evidence>
<gene>
    <name evidence="8" type="ordered locus">Jden_1585</name>
</gene>
<dbReference type="Gene3D" id="3.40.50.720">
    <property type="entry name" value="NAD(P)-binding Rossmann-like Domain"/>
    <property type="match status" value="1"/>
</dbReference>
<dbReference type="GO" id="GO:0009051">
    <property type="term" value="P:pentose-phosphate shunt, oxidative branch"/>
    <property type="evidence" value="ECO:0007669"/>
    <property type="project" value="TreeGrafter"/>
</dbReference>
<dbReference type="RefSeq" id="WP_015771861.1">
    <property type="nucleotide sequence ID" value="NC_013174.1"/>
</dbReference>
<dbReference type="HOGENOM" id="CLU_013524_5_1_11"/>